<dbReference type="GO" id="GO:0003676">
    <property type="term" value="F:nucleic acid binding"/>
    <property type="evidence" value="ECO:0007669"/>
    <property type="project" value="InterPro"/>
</dbReference>
<name>A0AAE0G727_9CHLO</name>
<dbReference type="Proteomes" id="UP001190700">
    <property type="component" value="Unassembled WGS sequence"/>
</dbReference>
<comment type="caution">
    <text evidence="2">The sequence shown here is derived from an EMBL/GenBank/DDBJ whole genome shotgun (WGS) entry which is preliminary data.</text>
</comment>
<dbReference type="Gene3D" id="3.30.420.10">
    <property type="entry name" value="Ribonuclease H-like superfamily/Ribonuclease H"/>
    <property type="match status" value="1"/>
</dbReference>
<dbReference type="InterPro" id="IPR036397">
    <property type="entry name" value="RNaseH_sf"/>
</dbReference>
<organism evidence="2 3">
    <name type="scientific">Cymbomonas tetramitiformis</name>
    <dbReference type="NCBI Taxonomy" id="36881"/>
    <lineage>
        <taxon>Eukaryota</taxon>
        <taxon>Viridiplantae</taxon>
        <taxon>Chlorophyta</taxon>
        <taxon>Pyramimonadophyceae</taxon>
        <taxon>Pyramimonadales</taxon>
        <taxon>Pyramimonadaceae</taxon>
        <taxon>Cymbomonas</taxon>
    </lineage>
</organism>
<dbReference type="InterPro" id="IPR050951">
    <property type="entry name" value="Retrovirus_Pol_polyprotein"/>
</dbReference>
<dbReference type="InterPro" id="IPR012337">
    <property type="entry name" value="RNaseH-like_sf"/>
</dbReference>
<sequence>MERGTRTTIGGSHWQRQTSGSGQEALLVVGSRTDLDVAEVPIRLWEVVSIDFVTGLPMTQRGVNAFTTFTCKLSKIVHVVPVAYNDSSSAKAVVRLFMNTVWKLHGAPMRIVCDRDHRFRDAMTQELMRLMGVKVASTTPYQPQSDGQAERGNHTVERMLRCYVAQNQEDWDLWETRGVAAHQQMLAKQFAQQLQAARASLQTAQQRVIINQFDVRHRLQQIKKVNDQEAMAPPPVMVEGQREREVGRIISTRFRKLEGKAGETAQEWLTK</sequence>
<dbReference type="AlphaFoldDB" id="A0AAE0G727"/>
<evidence type="ECO:0000313" key="3">
    <source>
        <dbReference type="Proteomes" id="UP001190700"/>
    </source>
</evidence>
<evidence type="ECO:0000313" key="2">
    <source>
        <dbReference type="EMBL" id="KAK3272724.1"/>
    </source>
</evidence>
<dbReference type="PANTHER" id="PTHR37984:SF5">
    <property type="entry name" value="PROTEIN NYNRIN-LIKE"/>
    <property type="match status" value="1"/>
</dbReference>
<dbReference type="PROSITE" id="PS50994">
    <property type="entry name" value="INTEGRASE"/>
    <property type="match status" value="1"/>
</dbReference>
<keyword evidence="3" id="KW-1185">Reference proteome</keyword>
<feature type="domain" description="Integrase catalytic" evidence="1">
    <location>
        <begin position="37"/>
        <end position="212"/>
    </location>
</feature>
<evidence type="ECO:0000259" key="1">
    <source>
        <dbReference type="PROSITE" id="PS50994"/>
    </source>
</evidence>
<dbReference type="InterPro" id="IPR001584">
    <property type="entry name" value="Integrase_cat-core"/>
</dbReference>
<proteinExistence type="predicted"/>
<gene>
    <name evidence="2" type="ORF">CYMTET_18993</name>
</gene>
<dbReference type="EMBL" id="LGRX02008819">
    <property type="protein sequence ID" value="KAK3272724.1"/>
    <property type="molecule type" value="Genomic_DNA"/>
</dbReference>
<dbReference type="SUPFAM" id="SSF53098">
    <property type="entry name" value="Ribonuclease H-like"/>
    <property type="match status" value="1"/>
</dbReference>
<accession>A0AAE0G727</accession>
<reference evidence="2 3" key="1">
    <citation type="journal article" date="2015" name="Genome Biol. Evol.">
        <title>Comparative Genomics of a Bacterivorous Green Alga Reveals Evolutionary Causalities and Consequences of Phago-Mixotrophic Mode of Nutrition.</title>
        <authorList>
            <person name="Burns J.A."/>
            <person name="Paasch A."/>
            <person name="Narechania A."/>
            <person name="Kim E."/>
        </authorList>
    </citation>
    <scope>NUCLEOTIDE SEQUENCE [LARGE SCALE GENOMIC DNA]</scope>
    <source>
        <strain evidence="2 3">PLY_AMNH</strain>
    </source>
</reference>
<dbReference type="PANTHER" id="PTHR37984">
    <property type="entry name" value="PROTEIN CBG26694"/>
    <property type="match status" value="1"/>
</dbReference>
<dbReference type="GO" id="GO:0015074">
    <property type="term" value="P:DNA integration"/>
    <property type="evidence" value="ECO:0007669"/>
    <property type="project" value="InterPro"/>
</dbReference>
<protein>
    <recommendedName>
        <fullName evidence="1">Integrase catalytic domain-containing protein</fullName>
    </recommendedName>
</protein>